<proteinExistence type="predicted"/>
<accession>A0A0W0WTS5</accession>
<keyword evidence="2" id="KW-1185">Reference proteome</keyword>
<dbReference type="AlphaFoldDB" id="A0A0W0WTS5"/>
<comment type="caution">
    <text evidence="1">The sequence shown here is derived from an EMBL/GenBank/DDBJ whole genome shotgun (WGS) entry which is preliminary data.</text>
</comment>
<dbReference type="STRING" id="45070.Lnau_0729"/>
<dbReference type="RefSeq" id="WP_058503790.1">
    <property type="nucleotide sequence ID" value="NZ_CAAAIF010000001.1"/>
</dbReference>
<gene>
    <name evidence="1" type="ORF">Lnau_0729</name>
</gene>
<evidence type="ECO:0000313" key="1">
    <source>
        <dbReference type="EMBL" id="KTD35745.1"/>
    </source>
</evidence>
<reference evidence="1 2" key="1">
    <citation type="submission" date="2015-11" db="EMBL/GenBank/DDBJ databases">
        <title>Genomic analysis of 38 Legionella species identifies large and diverse effector repertoires.</title>
        <authorList>
            <person name="Burstein D."/>
            <person name="Amaro F."/>
            <person name="Zusman T."/>
            <person name="Lifshitz Z."/>
            <person name="Cohen O."/>
            <person name="Gilbert J.A."/>
            <person name="Pupko T."/>
            <person name="Shuman H.A."/>
            <person name="Segal G."/>
        </authorList>
    </citation>
    <scope>NUCLEOTIDE SEQUENCE [LARGE SCALE GENOMIC DNA]</scope>
    <source>
        <strain evidence="1 2">ATCC 49506</strain>
    </source>
</reference>
<protein>
    <submittedName>
        <fullName evidence="1">Uncharacterized protein</fullName>
    </submittedName>
</protein>
<dbReference type="OrthoDB" id="5631934at2"/>
<sequence length="427" mass="49814">MQNKPFDMICNILFLLPYAENAALVNKHQKIDDLYLIRAIVDFSIRALELFIEGNLQAFDPQVGENLCQIRAYKLFHLSKKWLCSAETLTEFHHEIERFKIYKLQIEDVICGWENAIKQAAVYNQQLDGVEKISDFLSRHQLLFSLQQEFAFIIACYFLTYFNIRKDDLPIAMNLEHITREFHISKYRANRLTHRYQQLICKLGCHFILKIAEELPADLGYAELLPKLCLISDEDRMVLPCYTVSQIIFYHSIQKKIPVLLVVQRIDQSSAFKSDLVYFLLVGKEETIDYDLVNSNSQALDYCMVVTGEILHEQESIEHYVRRILAENPLKIILANTASHPQYSGKRLEALRNNPFLLISDSNEIAAQHTDNLINLRRYALESGCSQQNRTLFFLRHIYANKLKDEIKQLQLKYQGEAYDAYAMLNP</sequence>
<dbReference type="PATRIC" id="fig|45070.6.peg.775"/>
<evidence type="ECO:0000313" key="2">
    <source>
        <dbReference type="Proteomes" id="UP000054725"/>
    </source>
</evidence>
<organism evidence="1 2">
    <name type="scientific">Legionella nautarum</name>
    <dbReference type="NCBI Taxonomy" id="45070"/>
    <lineage>
        <taxon>Bacteria</taxon>
        <taxon>Pseudomonadati</taxon>
        <taxon>Pseudomonadota</taxon>
        <taxon>Gammaproteobacteria</taxon>
        <taxon>Legionellales</taxon>
        <taxon>Legionellaceae</taxon>
        <taxon>Legionella</taxon>
    </lineage>
</organism>
<dbReference type="Proteomes" id="UP000054725">
    <property type="component" value="Unassembled WGS sequence"/>
</dbReference>
<name>A0A0W0WTS5_9GAMM</name>
<dbReference type="EMBL" id="LNYO01000013">
    <property type="protein sequence ID" value="KTD35745.1"/>
    <property type="molecule type" value="Genomic_DNA"/>
</dbReference>